<gene>
    <name evidence="2" type="ORF">GCM10011379_25050</name>
</gene>
<dbReference type="SMART" id="SM00740">
    <property type="entry name" value="PASTA"/>
    <property type="match status" value="3"/>
</dbReference>
<proteinExistence type="predicted"/>
<dbReference type="PROSITE" id="PS51178">
    <property type="entry name" value="PASTA"/>
    <property type="match status" value="1"/>
</dbReference>
<dbReference type="AlphaFoldDB" id="A0A917J178"/>
<name>A0A917J178_9BACT</name>
<dbReference type="InterPro" id="IPR005543">
    <property type="entry name" value="PASTA_dom"/>
</dbReference>
<reference evidence="2" key="1">
    <citation type="journal article" date="2014" name="Int. J. Syst. Evol. Microbiol.">
        <title>Complete genome sequence of Corynebacterium casei LMG S-19264T (=DSM 44701T), isolated from a smear-ripened cheese.</title>
        <authorList>
            <consortium name="US DOE Joint Genome Institute (JGI-PGF)"/>
            <person name="Walter F."/>
            <person name="Albersmeier A."/>
            <person name="Kalinowski J."/>
            <person name="Ruckert C."/>
        </authorList>
    </citation>
    <scope>NUCLEOTIDE SEQUENCE</scope>
    <source>
        <strain evidence="2">CGMCC 1.15290</strain>
    </source>
</reference>
<evidence type="ECO:0000313" key="3">
    <source>
        <dbReference type="Proteomes" id="UP000627292"/>
    </source>
</evidence>
<dbReference type="CDD" id="cd06577">
    <property type="entry name" value="PASTA_pknB"/>
    <property type="match status" value="3"/>
</dbReference>
<evidence type="ECO:0000313" key="2">
    <source>
        <dbReference type="EMBL" id="GGH68579.1"/>
    </source>
</evidence>
<dbReference type="Pfam" id="PF03793">
    <property type="entry name" value="PASTA"/>
    <property type="match status" value="3"/>
</dbReference>
<dbReference type="Gene3D" id="3.30.10.20">
    <property type="match status" value="3"/>
</dbReference>
<accession>A0A917J178</accession>
<comment type="caution">
    <text evidence="2">The sequence shown here is derived from an EMBL/GenBank/DDBJ whole genome shotgun (WGS) entry which is preliminary data.</text>
</comment>
<keyword evidence="3" id="KW-1185">Reference proteome</keyword>
<dbReference type="Proteomes" id="UP000627292">
    <property type="component" value="Unassembled WGS sequence"/>
</dbReference>
<protein>
    <recommendedName>
        <fullName evidence="1">PASTA domain-containing protein</fullName>
    </recommendedName>
</protein>
<sequence length="256" mass="27801">MAIGIVVLLLVIVFSSLSFITKHNKYVKVPHVMGRNVDEAERLLKLQGFDVEIQDSVYLDASPRLSVIKQQPEGEVTVKTGRTVYLTINRAVAPLVDMPDLRGFSYTSARLYLQSLGLKMGDTSYMPDIAKNAVKEQKINGKPVNPGTKVNMGTSVDFVLGSGVGSTEVNVPDMVGMTVSQARDYASSLSITISTIIPEADGAVTDQENAFITRQKPAPFELLPDGSRSYNKIRAGQMIDIWISSKPAAADTTVPH</sequence>
<dbReference type="EMBL" id="BMIB01000002">
    <property type="protein sequence ID" value="GGH68579.1"/>
    <property type="molecule type" value="Genomic_DNA"/>
</dbReference>
<reference evidence="2" key="2">
    <citation type="submission" date="2020-09" db="EMBL/GenBank/DDBJ databases">
        <authorList>
            <person name="Sun Q."/>
            <person name="Zhou Y."/>
        </authorList>
    </citation>
    <scope>NUCLEOTIDE SEQUENCE</scope>
    <source>
        <strain evidence="2">CGMCC 1.15290</strain>
    </source>
</reference>
<evidence type="ECO:0000259" key="1">
    <source>
        <dbReference type="PROSITE" id="PS51178"/>
    </source>
</evidence>
<organism evidence="2 3">
    <name type="scientific">Filimonas zeae</name>
    <dbReference type="NCBI Taxonomy" id="1737353"/>
    <lineage>
        <taxon>Bacteria</taxon>
        <taxon>Pseudomonadati</taxon>
        <taxon>Bacteroidota</taxon>
        <taxon>Chitinophagia</taxon>
        <taxon>Chitinophagales</taxon>
        <taxon>Chitinophagaceae</taxon>
        <taxon>Filimonas</taxon>
    </lineage>
</organism>
<feature type="domain" description="PASTA" evidence="1">
    <location>
        <begin position="23"/>
        <end position="90"/>
    </location>
</feature>